<gene>
    <name evidence="5 8" type="primary">rimM</name>
    <name evidence="8" type="ORF">HK107_05185</name>
</gene>
<dbReference type="HAMAP" id="MF_00014">
    <property type="entry name" value="Ribosome_mat_RimM"/>
    <property type="match status" value="1"/>
</dbReference>
<feature type="domain" description="RimM N-terminal" evidence="6">
    <location>
        <begin position="11"/>
        <end position="90"/>
    </location>
</feature>
<dbReference type="RefSeq" id="WP_173197359.1">
    <property type="nucleotide sequence ID" value="NZ_JABFCX010000002.1"/>
</dbReference>
<dbReference type="GO" id="GO:0006364">
    <property type="term" value="P:rRNA processing"/>
    <property type="evidence" value="ECO:0007669"/>
    <property type="project" value="UniProtKB-UniRule"/>
</dbReference>
<dbReference type="Gene3D" id="2.40.30.60">
    <property type="entry name" value="RimM"/>
    <property type="match status" value="1"/>
</dbReference>
<dbReference type="AlphaFoldDB" id="A0A7Y3W4Z6"/>
<feature type="domain" description="Ribosome maturation factor RimM PRC barrel" evidence="7">
    <location>
        <begin position="104"/>
        <end position="169"/>
    </location>
</feature>
<dbReference type="NCBIfam" id="TIGR02273">
    <property type="entry name" value="16S_RimM"/>
    <property type="match status" value="1"/>
</dbReference>
<protein>
    <recommendedName>
        <fullName evidence="5">Ribosome maturation factor RimM</fullName>
    </recommendedName>
</protein>
<accession>A0A7Y3W4Z6</accession>
<dbReference type="InterPro" id="IPR056792">
    <property type="entry name" value="PRC_RimM"/>
</dbReference>
<dbReference type="InterPro" id="IPR009000">
    <property type="entry name" value="Transl_B-barrel_sf"/>
</dbReference>
<evidence type="ECO:0000256" key="3">
    <source>
        <dbReference type="ARBA" id="ARBA00022552"/>
    </source>
</evidence>
<dbReference type="SUPFAM" id="SSF50346">
    <property type="entry name" value="PRC-barrel domain"/>
    <property type="match status" value="1"/>
</dbReference>
<evidence type="ECO:0000256" key="5">
    <source>
        <dbReference type="HAMAP-Rule" id="MF_00014"/>
    </source>
</evidence>
<comment type="domain">
    <text evidence="5">The PRC barrel domain binds ribosomal protein uS19.</text>
</comment>
<comment type="similarity">
    <text evidence="5">Belongs to the RimM family.</text>
</comment>
<dbReference type="InterPro" id="IPR011033">
    <property type="entry name" value="PRC_barrel-like_sf"/>
</dbReference>
<evidence type="ECO:0000259" key="7">
    <source>
        <dbReference type="Pfam" id="PF24986"/>
    </source>
</evidence>
<dbReference type="PANTHER" id="PTHR33692:SF1">
    <property type="entry name" value="RIBOSOME MATURATION FACTOR RIMM"/>
    <property type="match status" value="1"/>
</dbReference>
<organism evidence="8 9">
    <name type="scientific">Parvularcula mediterranea</name>
    <dbReference type="NCBI Taxonomy" id="2732508"/>
    <lineage>
        <taxon>Bacteria</taxon>
        <taxon>Pseudomonadati</taxon>
        <taxon>Pseudomonadota</taxon>
        <taxon>Alphaproteobacteria</taxon>
        <taxon>Parvularculales</taxon>
        <taxon>Parvularculaceae</taxon>
        <taxon>Parvularcula</taxon>
    </lineage>
</organism>
<evidence type="ECO:0000256" key="2">
    <source>
        <dbReference type="ARBA" id="ARBA00022517"/>
    </source>
</evidence>
<keyword evidence="2 5" id="KW-0690">Ribosome biogenesis</keyword>
<dbReference type="InterPro" id="IPR011961">
    <property type="entry name" value="RimM"/>
</dbReference>
<evidence type="ECO:0000256" key="4">
    <source>
        <dbReference type="ARBA" id="ARBA00023186"/>
    </source>
</evidence>
<dbReference type="EMBL" id="JABFCX010000002">
    <property type="protein sequence ID" value="NNU15711.1"/>
    <property type="molecule type" value="Genomic_DNA"/>
</dbReference>
<evidence type="ECO:0000259" key="6">
    <source>
        <dbReference type="Pfam" id="PF01782"/>
    </source>
</evidence>
<dbReference type="GO" id="GO:0043022">
    <property type="term" value="F:ribosome binding"/>
    <property type="evidence" value="ECO:0007669"/>
    <property type="project" value="InterPro"/>
</dbReference>
<keyword evidence="1 5" id="KW-0963">Cytoplasm</keyword>
<dbReference type="GO" id="GO:0005840">
    <property type="term" value="C:ribosome"/>
    <property type="evidence" value="ECO:0007669"/>
    <property type="project" value="InterPro"/>
</dbReference>
<evidence type="ECO:0000256" key="1">
    <source>
        <dbReference type="ARBA" id="ARBA00022490"/>
    </source>
</evidence>
<dbReference type="Pfam" id="PF01782">
    <property type="entry name" value="RimM"/>
    <property type="match status" value="1"/>
</dbReference>
<dbReference type="GO" id="GO:0042274">
    <property type="term" value="P:ribosomal small subunit biogenesis"/>
    <property type="evidence" value="ECO:0007669"/>
    <property type="project" value="UniProtKB-UniRule"/>
</dbReference>
<dbReference type="GO" id="GO:0005737">
    <property type="term" value="C:cytoplasm"/>
    <property type="evidence" value="ECO:0007669"/>
    <property type="project" value="UniProtKB-SubCell"/>
</dbReference>
<keyword evidence="9" id="KW-1185">Reference proteome</keyword>
<evidence type="ECO:0000313" key="9">
    <source>
        <dbReference type="Proteomes" id="UP000536835"/>
    </source>
</evidence>
<keyword evidence="3 5" id="KW-0698">rRNA processing</keyword>
<name>A0A7Y3W4Z6_9PROT</name>
<evidence type="ECO:0000313" key="8">
    <source>
        <dbReference type="EMBL" id="NNU15711.1"/>
    </source>
</evidence>
<dbReference type="Gene3D" id="2.30.30.240">
    <property type="entry name" value="PRC-barrel domain"/>
    <property type="match status" value="1"/>
</dbReference>
<dbReference type="Pfam" id="PF24986">
    <property type="entry name" value="PRC_RimM"/>
    <property type="match status" value="1"/>
</dbReference>
<comment type="subcellular location">
    <subcellularLocation>
        <location evidence="5">Cytoplasm</location>
    </subcellularLocation>
</comment>
<dbReference type="InterPro" id="IPR036976">
    <property type="entry name" value="RimM_N_sf"/>
</dbReference>
<reference evidence="8 9" key="1">
    <citation type="submission" date="2020-05" db="EMBL/GenBank/DDBJ databases">
        <title>Parvularcula mediterraneae sp. nov., isolated from polypropylene straw from shallow seawater of the seashore of Laganas in Zakynthos island, Greece.</title>
        <authorList>
            <person name="Szabo I."/>
            <person name="Al-Omari J."/>
            <person name="Rado J."/>
            <person name="Szerdahelyi G.S."/>
        </authorList>
    </citation>
    <scope>NUCLEOTIDE SEQUENCE [LARGE SCALE GENOMIC DNA]</scope>
    <source>
        <strain evidence="8 9">ZS-1/3</strain>
    </source>
</reference>
<dbReference type="Proteomes" id="UP000536835">
    <property type="component" value="Unassembled WGS sequence"/>
</dbReference>
<keyword evidence="4 5" id="KW-0143">Chaperone</keyword>
<proteinExistence type="inferred from homology"/>
<comment type="subunit">
    <text evidence="5">Binds ribosomal protein uS19.</text>
</comment>
<dbReference type="InterPro" id="IPR002676">
    <property type="entry name" value="RimM_N"/>
</dbReference>
<sequence>MAQKDQPRMVVVAQFAGTHGVRGDFKLRSYTEEPEALFGYGPLRAEGGASLTPKKLREMKPGVFLCRDAEISSPEAAESFKGKLLSVPRDVLPETDDEDDFYVEDLIGLDAKTEEGEGLGKVRAVTNYGAGDIVEIKGKGGLILVPFTKDAVPAIDFEAATIVVVPPEDEAGPRD</sequence>
<dbReference type="PANTHER" id="PTHR33692">
    <property type="entry name" value="RIBOSOME MATURATION FACTOR RIMM"/>
    <property type="match status" value="1"/>
</dbReference>
<comment type="function">
    <text evidence="5">An accessory protein needed during the final step in the assembly of 30S ribosomal subunit, possibly for assembly of the head region. Essential for efficient processing of 16S rRNA. May be needed both before and after RbfA during the maturation of 16S rRNA. It has affinity for free ribosomal 30S subunits but not for 70S ribosomes.</text>
</comment>
<dbReference type="SUPFAM" id="SSF50447">
    <property type="entry name" value="Translation proteins"/>
    <property type="match status" value="1"/>
</dbReference>
<comment type="caution">
    <text evidence="8">The sequence shown here is derived from an EMBL/GenBank/DDBJ whole genome shotgun (WGS) entry which is preliminary data.</text>
</comment>